<proteinExistence type="predicted"/>
<evidence type="ECO:0000313" key="3">
    <source>
        <dbReference type="Proteomes" id="UP000774617"/>
    </source>
</evidence>
<feature type="compositionally biased region" description="Basic and acidic residues" evidence="1">
    <location>
        <begin position="16"/>
        <end position="26"/>
    </location>
</feature>
<sequence>MLSSSFLGEPTYPAVKGDDTADDKKPAAAAWPDCCDHEQARNLLDVLCKDLEESLKDGLPSPAMLEGPSVSSTSSATIPILPSLVGARGFKAATVTAAAAPAPVLPPPGPGAINNAWTDLQYYDQKDSEGDDDDNDEWSAGAGAAHLAHPASPLTGVELRQRDRALWLNFALMLGKQTSPILRHIRALRNRVSAQIYQQQTQVEELLAFRREVEVMSVGALGDAHGGGWAWGGGNGERGGEGEVGGSGESLEAMLGVVRQEVYSRGVLHQMGHEEQAVIRKDVEAFAGQIEEAKASVTAQIKKIKASMVAQDEERRISMESVLQ</sequence>
<evidence type="ECO:0000313" key="2">
    <source>
        <dbReference type="EMBL" id="KAH7027113.1"/>
    </source>
</evidence>
<evidence type="ECO:0000256" key="1">
    <source>
        <dbReference type="SAM" id="MobiDB-lite"/>
    </source>
</evidence>
<feature type="region of interest" description="Disordered" evidence="1">
    <location>
        <begin position="1"/>
        <end position="28"/>
    </location>
</feature>
<keyword evidence="3" id="KW-1185">Reference proteome</keyword>
<name>A0ABQ8FUF0_9PEZI</name>
<organism evidence="2 3">
    <name type="scientific">Macrophomina phaseolina</name>
    <dbReference type="NCBI Taxonomy" id="35725"/>
    <lineage>
        <taxon>Eukaryota</taxon>
        <taxon>Fungi</taxon>
        <taxon>Dikarya</taxon>
        <taxon>Ascomycota</taxon>
        <taxon>Pezizomycotina</taxon>
        <taxon>Dothideomycetes</taxon>
        <taxon>Dothideomycetes incertae sedis</taxon>
        <taxon>Botryosphaeriales</taxon>
        <taxon>Botryosphaeriaceae</taxon>
        <taxon>Macrophomina</taxon>
    </lineage>
</organism>
<gene>
    <name evidence="2" type="ORF">B0J12DRAFT_745806</name>
</gene>
<comment type="caution">
    <text evidence="2">The sequence shown here is derived from an EMBL/GenBank/DDBJ whole genome shotgun (WGS) entry which is preliminary data.</text>
</comment>
<dbReference type="Proteomes" id="UP000774617">
    <property type="component" value="Unassembled WGS sequence"/>
</dbReference>
<accession>A0ABQ8FUF0</accession>
<dbReference type="EMBL" id="JAGTJR010000052">
    <property type="protein sequence ID" value="KAH7027113.1"/>
    <property type="molecule type" value="Genomic_DNA"/>
</dbReference>
<protein>
    <submittedName>
        <fullName evidence="2">Uncharacterized protein</fullName>
    </submittedName>
</protein>
<reference evidence="2 3" key="1">
    <citation type="journal article" date="2021" name="Nat. Commun.">
        <title>Genetic determinants of endophytism in the Arabidopsis root mycobiome.</title>
        <authorList>
            <person name="Mesny F."/>
            <person name="Miyauchi S."/>
            <person name="Thiergart T."/>
            <person name="Pickel B."/>
            <person name="Atanasova L."/>
            <person name="Karlsson M."/>
            <person name="Huettel B."/>
            <person name="Barry K.W."/>
            <person name="Haridas S."/>
            <person name="Chen C."/>
            <person name="Bauer D."/>
            <person name="Andreopoulos W."/>
            <person name="Pangilinan J."/>
            <person name="LaButti K."/>
            <person name="Riley R."/>
            <person name="Lipzen A."/>
            <person name="Clum A."/>
            <person name="Drula E."/>
            <person name="Henrissat B."/>
            <person name="Kohler A."/>
            <person name="Grigoriev I.V."/>
            <person name="Martin F.M."/>
            <person name="Hacquard S."/>
        </authorList>
    </citation>
    <scope>NUCLEOTIDE SEQUENCE [LARGE SCALE GENOMIC DNA]</scope>
    <source>
        <strain evidence="2 3">MPI-SDFR-AT-0080</strain>
    </source>
</reference>